<dbReference type="InterPro" id="IPR020683">
    <property type="entry name" value="DUF3447"/>
</dbReference>
<dbReference type="InterPro" id="IPR036770">
    <property type="entry name" value="Ankyrin_rpt-contain_sf"/>
</dbReference>
<dbReference type="Gene3D" id="1.25.40.20">
    <property type="entry name" value="Ankyrin repeat-containing domain"/>
    <property type="match status" value="1"/>
</dbReference>
<dbReference type="EMBL" id="MLAK01001248">
    <property type="protein sequence ID" value="OHS95391.1"/>
    <property type="molecule type" value="Genomic_DNA"/>
</dbReference>
<keyword evidence="3" id="KW-1185">Reference proteome</keyword>
<organism evidence="2 3">
    <name type="scientific">Tritrichomonas foetus</name>
    <dbReference type="NCBI Taxonomy" id="1144522"/>
    <lineage>
        <taxon>Eukaryota</taxon>
        <taxon>Metamonada</taxon>
        <taxon>Parabasalia</taxon>
        <taxon>Tritrichomonadida</taxon>
        <taxon>Tritrichomonadidae</taxon>
        <taxon>Tritrichomonas</taxon>
    </lineage>
</organism>
<accession>A0A1J4JAY3</accession>
<dbReference type="GeneID" id="94830216"/>
<proteinExistence type="predicted"/>
<evidence type="ECO:0000313" key="2">
    <source>
        <dbReference type="EMBL" id="OHS95391.1"/>
    </source>
</evidence>
<dbReference type="PANTHER" id="PTHR24159:SF5">
    <property type="entry name" value="ANK_REP_REGION DOMAIN-CONTAINING PROTEIN"/>
    <property type="match status" value="1"/>
</dbReference>
<reference evidence="2" key="1">
    <citation type="submission" date="2016-10" db="EMBL/GenBank/DDBJ databases">
        <authorList>
            <person name="Benchimol M."/>
            <person name="Almeida L.G."/>
            <person name="Vasconcelos A.T."/>
            <person name="Perreira-Neves A."/>
            <person name="Rosa I.A."/>
            <person name="Tasca T."/>
            <person name="Bogo M.R."/>
            <person name="de Souza W."/>
        </authorList>
    </citation>
    <scope>NUCLEOTIDE SEQUENCE [LARGE SCALE GENOMIC DNA]</scope>
    <source>
        <strain evidence="2">K</strain>
    </source>
</reference>
<dbReference type="Pfam" id="PF11929">
    <property type="entry name" value="DUF3447"/>
    <property type="match status" value="1"/>
</dbReference>
<dbReference type="AlphaFoldDB" id="A0A1J4JAY3"/>
<dbReference type="RefSeq" id="XP_068348528.1">
    <property type="nucleotide sequence ID" value="XM_068495512.1"/>
</dbReference>
<comment type="caution">
    <text evidence="2">The sequence shown here is derived from an EMBL/GenBank/DDBJ whole genome shotgun (WGS) entry which is preliminary data.</text>
</comment>
<dbReference type="SUPFAM" id="SSF48403">
    <property type="entry name" value="Ankyrin repeat"/>
    <property type="match status" value="1"/>
</dbReference>
<evidence type="ECO:0000313" key="3">
    <source>
        <dbReference type="Proteomes" id="UP000179807"/>
    </source>
</evidence>
<gene>
    <name evidence="2" type="ORF">TRFO_10526</name>
</gene>
<sequence>MNSDIVRAIEECRGELDQMICLQRHLFGLSEETYEDTLQYLNNSNFLNDRQLFRELIYSISKAVVKRPLVLHLYYKILTHLADKIKSFFDSDEILRMIRIPFLLPKFLEIGVVDISTIIRMSRIDFSLFSINAPEIKAADPKFFDEQLNLLKPEQRKEIESANFEMDKMHRMNGINIDPIALSIRFNNLDEFKKLLQETQNDVNSQIVISKYELCVMVSDYIKMPTYIEYAAFFGSLDVFKYLVEQNAILSDRLPEFAIAGGNMEILRIIEEKELDFYEACLDAAISFHRNELVDYLVENFEFKLSIDSICSCVEFSNIEILVKTLENVIDINMIDSTGEMPIYYPVEDCHLMILKFFLKIRNIDVNKRDEYGVF</sequence>
<feature type="domain" description="DUF3447" evidence="1">
    <location>
        <begin position="253"/>
        <end position="322"/>
    </location>
</feature>
<evidence type="ECO:0000259" key="1">
    <source>
        <dbReference type="Pfam" id="PF11929"/>
    </source>
</evidence>
<name>A0A1J4JAY3_9EUKA</name>
<dbReference type="Proteomes" id="UP000179807">
    <property type="component" value="Unassembled WGS sequence"/>
</dbReference>
<dbReference type="VEuPathDB" id="TrichDB:TRFO_10526"/>
<dbReference type="PANTHER" id="PTHR24159">
    <property type="match status" value="1"/>
</dbReference>
<protein>
    <recommendedName>
        <fullName evidence="1">DUF3447 domain-containing protein</fullName>
    </recommendedName>
</protein>